<name>A0ABP7ZC82_9ACTN</name>
<comment type="caution">
    <text evidence="2">The sequence shown here is derived from an EMBL/GenBank/DDBJ whole genome shotgun (WGS) entry which is preliminary data.</text>
</comment>
<organism evidence="2 3">
    <name type="scientific">Streptomyces tunisiensis</name>
    <dbReference type="NCBI Taxonomy" id="948699"/>
    <lineage>
        <taxon>Bacteria</taxon>
        <taxon>Bacillati</taxon>
        <taxon>Actinomycetota</taxon>
        <taxon>Actinomycetes</taxon>
        <taxon>Kitasatosporales</taxon>
        <taxon>Streptomycetaceae</taxon>
        <taxon>Streptomyces</taxon>
    </lineage>
</organism>
<keyword evidence="3" id="KW-1185">Reference proteome</keyword>
<keyword evidence="1" id="KW-0472">Membrane</keyword>
<proteinExistence type="predicted"/>
<dbReference type="EMBL" id="BAABBU010000038">
    <property type="protein sequence ID" value="GAA4153225.1"/>
    <property type="molecule type" value="Genomic_DNA"/>
</dbReference>
<reference evidence="3" key="1">
    <citation type="journal article" date="2019" name="Int. J. Syst. Evol. Microbiol.">
        <title>The Global Catalogue of Microorganisms (GCM) 10K type strain sequencing project: providing services to taxonomists for standard genome sequencing and annotation.</title>
        <authorList>
            <consortium name="The Broad Institute Genomics Platform"/>
            <consortium name="The Broad Institute Genome Sequencing Center for Infectious Disease"/>
            <person name="Wu L."/>
            <person name="Ma J."/>
        </authorList>
    </citation>
    <scope>NUCLEOTIDE SEQUENCE [LARGE SCALE GENOMIC DNA]</scope>
    <source>
        <strain evidence="3">JCM 17589</strain>
    </source>
</reference>
<protein>
    <submittedName>
        <fullName evidence="2">Uncharacterized protein</fullName>
    </submittedName>
</protein>
<evidence type="ECO:0000313" key="3">
    <source>
        <dbReference type="Proteomes" id="UP001501845"/>
    </source>
</evidence>
<dbReference type="RefSeq" id="WP_346158510.1">
    <property type="nucleotide sequence ID" value="NZ_BAABBU010000038.1"/>
</dbReference>
<keyword evidence="1" id="KW-0812">Transmembrane</keyword>
<feature type="transmembrane region" description="Helical" evidence="1">
    <location>
        <begin position="64"/>
        <end position="83"/>
    </location>
</feature>
<evidence type="ECO:0000256" key="1">
    <source>
        <dbReference type="SAM" id="Phobius"/>
    </source>
</evidence>
<evidence type="ECO:0000313" key="2">
    <source>
        <dbReference type="EMBL" id="GAA4153225.1"/>
    </source>
</evidence>
<dbReference type="Proteomes" id="UP001501845">
    <property type="component" value="Unassembled WGS sequence"/>
</dbReference>
<accession>A0ABP7ZC82</accession>
<feature type="transmembrane region" description="Helical" evidence="1">
    <location>
        <begin position="32"/>
        <end position="52"/>
    </location>
</feature>
<sequence>MSQAGLATVATAPAGLAPGSSGRFFLVSYLPTYAGALSILWLAWAGAPGGALSMRRAWRTAAGLGVGEIVLIAAGITVVAVVFQPFQLAMVRLLQGGWPDALGAGLCRARQRRRKARLERRTVVPPATGDAARRRR</sequence>
<keyword evidence="1" id="KW-1133">Transmembrane helix</keyword>
<gene>
    <name evidence="2" type="ORF">GCM10022285_66690</name>
</gene>